<organism evidence="2 3">
    <name type="scientific">Litoreibacter halocynthiae</name>
    <dbReference type="NCBI Taxonomy" id="1242689"/>
    <lineage>
        <taxon>Bacteria</taxon>
        <taxon>Pseudomonadati</taxon>
        <taxon>Pseudomonadota</taxon>
        <taxon>Alphaproteobacteria</taxon>
        <taxon>Rhodobacterales</taxon>
        <taxon>Roseobacteraceae</taxon>
        <taxon>Litoreibacter</taxon>
    </lineage>
</organism>
<proteinExistence type="predicted"/>
<keyword evidence="1" id="KW-1133">Transmembrane helix</keyword>
<feature type="transmembrane region" description="Helical" evidence="1">
    <location>
        <begin position="28"/>
        <end position="51"/>
    </location>
</feature>
<keyword evidence="3" id="KW-1185">Reference proteome</keyword>
<dbReference type="RefSeq" id="WP_162848014.1">
    <property type="nucleotide sequence ID" value="NZ_SOBH01000001.1"/>
</dbReference>
<dbReference type="EMBL" id="SOBH01000001">
    <property type="protein sequence ID" value="TDT77255.1"/>
    <property type="molecule type" value="Genomic_DNA"/>
</dbReference>
<comment type="caution">
    <text evidence="2">The sequence shown here is derived from an EMBL/GenBank/DDBJ whole genome shotgun (WGS) entry which is preliminary data.</text>
</comment>
<protein>
    <submittedName>
        <fullName evidence="2">Uncharacterized protein</fullName>
    </submittedName>
</protein>
<sequence>MAPLIGMLLGALLGAVVAKRKGGNRLDMAQYAGGFAIIFGLIGLFIAIYLARAAVAA</sequence>
<evidence type="ECO:0000313" key="3">
    <source>
        <dbReference type="Proteomes" id="UP000294563"/>
    </source>
</evidence>
<evidence type="ECO:0000256" key="1">
    <source>
        <dbReference type="SAM" id="Phobius"/>
    </source>
</evidence>
<evidence type="ECO:0000313" key="2">
    <source>
        <dbReference type="EMBL" id="TDT77255.1"/>
    </source>
</evidence>
<dbReference type="Proteomes" id="UP000294563">
    <property type="component" value="Unassembled WGS sequence"/>
</dbReference>
<keyword evidence="1" id="KW-0812">Transmembrane</keyword>
<reference evidence="2 3" key="1">
    <citation type="submission" date="2019-03" db="EMBL/GenBank/DDBJ databases">
        <title>Genomic Encyclopedia of Archaeal and Bacterial Type Strains, Phase II (KMG-II): from individual species to whole genera.</title>
        <authorList>
            <person name="Goeker M."/>
        </authorList>
    </citation>
    <scope>NUCLEOTIDE SEQUENCE [LARGE SCALE GENOMIC DNA]</scope>
    <source>
        <strain evidence="2 3">DSM 29467</strain>
    </source>
</reference>
<accession>A0A4V3EWL3</accession>
<gene>
    <name evidence="2" type="ORF">BDE40_0535</name>
</gene>
<dbReference type="AlphaFoldDB" id="A0A4V3EWL3"/>
<keyword evidence="1" id="KW-0472">Membrane</keyword>
<name>A0A4V3EWL3_9RHOB</name>